<comment type="caution">
    <text evidence="1">The sequence shown here is derived from an EMBL/GenBank/DDBJ whole genome shotgun (WGS) entry which is preliminary data.</text>
</comment>
<dbReference type="GO" id="GO:0003735">
    <property type="term" value="F:structural constituent of ribosome"/>
    <property type="evidence" value="ECO:0007669"/>
    <property type="project" value="TreeGrafter"/>
</dbReference>
<reference evidence="1" key="1">
    <citation type="journal article" date="2023" name="IScience">
        <title>Live-bearing cockroach genome reveals convergent evolutionary mechanisms linked to viviparity in insects and beyond.</title>
        <authorList>
            <person name="Fouks B."/>
            <person name="Harrison M.C."/>
            <person name="Mikhailova A.A."/>
            <person name="Marchal E."/>
            <person name="English S."/>
            <person name="Carruthers M."/>
            <person name="Jennings E.C."/>
            <person name="Chiamaka E.L."/>
            <person name="Frigard R.A."/>
            <person name="Pippel M."/>
            <person name="Attardo G.M."/>
            <person name="Benoit J.B."/>
            <person name="Bornberg-Bauer E."/>
            <person name="Tobe S.S."/>
        </authorList>
    </citation>
    <scope>NUCLEOTIDE SEQUENCE</scope>
    <source>
        <strain evidence="1">Stay&amp;Tobe</strain>
    </source>
</reference>
<dbReference type="EMBL" id="JASPKZ010001229">
    <property type="protein sequence ID" value="KAJ9598304.1"/>
    <property type="molecule type" value="Genomic_DNA"/>
</dbReference>
<dbReference type="PANTHER" id="PTHR14520">
    <property type="entry name" value="MITOCHONDRIAL RIBOSOMAL PROTEIN 63"/>
    <property type="match status" value="1"/>
</dbReference>
<proteinExistence type="predicted"/>
<dbReference type="AlphaFoldDB" id="A0AAD8EQG0"/>
<dbReference type="InterPro" id="IPR016576">
    <property type="entry name" value="Ribosomal_mL63"/>
</dbReference>
<dbReference type="GO" id="GO:0032543">
    <property type="term" value="P:mitochondrial translation"/>
    <property type="evidence" value="ECO:0007669"/>
    <property type="project" value="TreeGrafter"/>
</dbReference>
<sequence>MRLTLFLLSRKGPNGHIFRGKNRLVRPVTNADCHKLKREYEVEEKNMFYLRHPYITIEQSKGHARALGKKEAWLDNFRKIRTPVKGPVTLEQLYGHLGHNKSWE</sequence>
<evidence type="ECO:0000313" key="2">
    <source>
        <dbReference type="Proteomes" id="UP001233999"/>
    </source>
</evidence>
<evidence type="ECO:0008006" key="3">
    <source>
        <dbReference type="Google" id="ProtNLM"/>
    </source>
</evidence>
<organism evidence="1 2">
    <name type="scientific">Diploptera punctata</name>
    <name type="common">Pacific beetle cockroach</name>
    <dbReference type="NCBI Taxonomy" id="6984"/>
    <lineage>
        <taxon>Eukaryota</taxon>
        <taxon>Metazoa</taxon>
        <taxon>Ecdysozoa</taxon>
        <taxon>Arthropoda</taxon>
        <taxon>Hexapoda</taxon>
        <taxon>Insecta</taxon>
        <taxon>Pterygota</taxon>
        <taxon>Neoptera</taxon>
        <taxon>Polyneoptera</taxon>
        <taxon>Dictyoptera</taxon>
        <taxon>Blattodea</taxon>
        <taxon>Blaberoidea</taxon>
        <taxon>Blaberidae</taxon>
        <taxon>Diplopterinae</taxon>
        <taxon>Diploptera</taxon>
    </lineage>
</organism>
<dbReference type="Pfam" id="PF14978">
    <property type="entry name" value="MRP-63"/>
    <property type="match status" value="1"/>
</dbReference>
<keyword evidence="2" id="KW-1185">Reference proteome</keyword>
<name>A0AAD8EQG0_DIPPU</name>
<evidence type="ECO:0000313" key="1">
    <source>
        <dbReference type="EMBL" id="KAJ9598304.1"/>
    </source>
</evidence>
<accession>A0AAD8EQG0</accession>
<dbReference type="GO" id="GO:0005761">
    <property type="term" value="C:mitochondrial ribosome"/>
    <property type="evidence" value="ECO:0007669"/>
    <property type="project" value="InterPro"/>
</dbReference>
<reference evidence="1" key="2">
    <citation type="submission" date="2023-05" db="EMBL/GenBank/DDBJ databases">
        <authorList>
            <person name="Fouks B."/>
        </authorList>
    </citation>
    <scope>NUCLEOTIDE SEQUENCE</scope>
    <source>
        <strain evidence="1">Stay&amp;Tobe</strain>
        <tissue evidence="1">Testes</tissue>
    </source>
</reference>
<dbReference type="PANTHER" id="PTHR14520:SF4">
    <property type="entry name" value="LARGE RIBOSOMAL SUBUNIT PROTEIN ML63"/>
    <property type="match status" value="1"/>
</dbReference>
<gene>
    <name evidence="1" type="ORF">L9F63_010982</name>
</gene>
<dbReference type="Proteomes" id="UP001233999">
    <property type="component" value="Unassembled WGS sequence"/>
</dbReference>
<protein>
    <recommendedName>
        <fullName evidence="3">Ribosomal protein 63, mitochondrial</fullName>
    </recommendedName>
</protein>